<name>A0ACD3TNI9_9MYCO</name>
<reference evidence="1" key="1">
    <citation type="submission" date="2019-05" db="EMBL/GenBank/DDBJ databases">
        <title>Whole genome sequence of Mycobacterium orygis isolated from a cattle in Chennai, India.</title>
        <authorList>
            <person name="Refaya A.K."/>
            <person name="Kumar N."/>
            <person name="Veerasamy M."/>
            <person name="Raj D."/>
            <person name="Balaji S."/>
            <person name="Peacock S.J."/>
            <person name="Palaniyandi K."/>
        </authorList>
    </citation>
    <scope>NUCLEOTIDE SEQUENCE</scope>
    <source>
        <strain evidence="1">NIRTAH144</strain>
    </source>
</reference>
<comment type="caution">
    <text evidence="1">The sequence shown here is derived from an EMBL/GenBank/DDBJ whole genome shotgun (WGS) entry which is preliminary data.</text>
</comment>
<protein>
    <submittedName>
        <fullName evidence="1">HNH endonuclease</fullName>
    </submittedName>
</protein>
<gene>
    <name evidence="1" type="ORF">FHI80_15500</name>
</gene>
<dbReference type="Proteomes" id="UP000315366">
    <property type="component" value="Unassembled WGS sequence"/>
</dbReference>
<sequence>APAYHSEVHHVTPWTTTHRTDINDLTLACGPDNRLVEKGWKTRKNAHGDTEWLPPPHLDHGQPRINRYHHPAKILCEQDDDEPH</sequence>
<evidence type="ECO:0000313" key="1">
    <source>
        <dbReference type="EMBL" id="TPD50263.1"/>
    </source>
</evidence>
<accession>A0ACD3TNI9</accession>
<keyword evidence="1" id="KW-0540">Nuclease</keyword>
<dbReference type="EMBL" id="VDER01000027">
    <property type="protein sequence ID" value="TPD50263.1"/>
    <property type="molecule type" value="Genomic_DNA"/>
</dbReference>
<evidence type="ECO:0000313" key="2">
    <source>
        <dbReference type="Proteomes" id="UP000315366"/>
    </source>
</evidence>
<proteinExistence type="predicted"/>
<organism evidence="1 2">
    <name type="scientific">Mycobacterium orygis</name>
    <dbReference type="NCBI Taxonomy" id="1305738"/>
    <lineage>
        <taxon>Bacteria</taxon>
        <taxon>Bacillati</taxon>
        <taxon>Actinomycetota</taxon>
        <taxon>Actinomycetes</taxon>
        <taxon>Mycobacteriales</taxon>
        <taxon>Mycobacteriaceae</taxon>
        <taxon>Mycobacterium</taxon>
        <taxon>Mycobacterium tuberculosis complex</taxon>
    </lineage>
</organism>
<keyword evidence="2" id="KW-1185">Reference proteome</keyword>
<keyword evidence="1" id="KW-0255">Endonuclease</keyword>
<feature type="non-terminal residue" evidence="1">
    <location>
        <position position="1"/>
    </location>
</feature>
<keyword evidence="1" id="KW-0378">Hydrolase</keyword>